<name>A0A2T7NYH9_POMCA</name>
<feature type="repeat" description="ANK" evidence="3">
    <location>
        <begin position="244"/>
        <end position="266"/>
    </location>
</feature>
<dbReference type="PROSITE" id="PS50297">
    <property type="entry name" value="ANK_REP_REGION"/>
    <property type="match status" value="3"/>
</dbReference>
<dbReference type="PANTHER" id="PTHR46680:SF3">
    <property type="entry name" value="NF-KAPPA-B INHIBITOR CACTUS"/>
    <property type="match status" value="1"/>
</dbReference>
<protein>
    <submittedName>
        <fullName evidence="4">Uncharacterized protein</fullName>
    </submittedName>
</protein>
<dbReference type="InterPro" id="IPR051070">
    <property type="entry name" value="NF-kappa-B_inhibitor"/>
</dbReference>
<keyword evidence="1" id="KW-0677">Repeat</keyword>
<proteinExistence type="predicted"/>
<feature type="repeat" description="ANK" evidence="3">
    <location>
        <begin position="295"/>
        <end position="327"/>
    </location>
</feature>
<dbReference type="PROSITE" id="PS50088">
    <property type="entry name" value="ANK_REPEAT"/>
    <property type="match status" value="3"/>
</dbReference>
<comment type="caution">
    <text evidence="4">The sequence shown here is derived from an EMBL/GenBank/DDBJ whole genome shotgun (WGS) entry which is preliminary data.</text>
</comment>
<dbReference type="GO" id="GO:0051059">
    <property type="term" value="F:NF-kappaB binding"/>
    <property type="evidence" value="ECO:0007669"/>
    <property type="project" value="TreeGrafter"/>
</dbReference>
<dbReference type="GO" id="GO:0071356">
    <property type="term" value="P:cellular response to tumor necrosis factor"/>
    <property type="evidence" value="ECO:0007669"/>
    <property type="project" value="TreeGrafter"/>
</dbReference>
<evidence type="ECO:0000313" key="4">
    <source>
        <dbReference type="EMBL" id="PVD26230.1"/>
    </source>
</evidence>
<dbReference type="SUPFAM" id="SSF48403">
    <property type="entry name" value="Ankyrin repeat"/>
    <property type="match status" value="1"/>
</dbReference>
<evidence type="ECO:0000313" key="5">
    <source>
        <dbReference type="Proteomes" id="UP000245119"/>
    </source>
</evidence>
<dbReference type="Pfam" id="PF12796">
    <property type="entry name" value="Ank_2"/>
    <property type="match status" value="1"/>
</dbReference>
<dbReference type="PANTHER" id="PTHR46680">
    <property type="entry name" value="NF-KAPPA-B INHIBITOR ALPHA"/>
    <property type="match status" value="1"/>
</dbReference>
<dbReference type="PRINTS" id="PR01415">
    <property type="entry name" value="ANKYRIN"/>
</dbReference>
<keyword evidence="5" id="KW-1185">Reference proteome</keyword>
<dbReference type="EMBL" id="PZQS01000008">
    <property type="protein sequence ID" value="PVD26230.1"/>
    <property type="molecule type" value="Genomic_DNA"/>
</dbReference>
<dbReference type="InterPro" id="IPR002110">
    <property type="entry name" value="Ankyrin_rpt"/>
</dbReference>
<dbReference type="GO" id="GO:0005829">
    <property type="term" value="C:cytosol"/>
    <property type="evidence" value="ECO:0007669"/>
    <property type="project" value="TreeGrafter"/>
</dbReference>
<evidence type="ECO:0000256" key="3">
    <source>
        <dbReference type="PROSITE-ProRule" id="PRU00023"/>
    </source>
</evidence>
<feature type="repeat" description="ANK" evidence="3">
    <location>
        <begin position="211"/>
        <end position="243"/>
    </location>
</feature>
<evidence type="ECO:0000256" key="1">
    <source>
        <dbReference type="ARBA" id="ARBA00022737"/>
    </source>
</evidence>
<gene>
    <name evidence="4" type="ORF">C0Q70_13900</name>
</gene>
<dbReference type="Proteomes" id="UP000245119">
    <property type="component" value="Linkage Group LG8"/>
</dbReference>
<organism evidence="4 5">
    <name type="scientific">Pomacea canaliculata</name>
    <name type="common">Golden apple snail</name>
    <dbReference type="NCBI Taxonomy" id="400727"/>
    <lineage>
        <taxon>Eukaryota</taxon>
        <taxon>Metazoa</taxon>
        <taxon>Spiralia</taxon>
        <taxon>Lophotrochozoa</taxon>
        <taxon>Mollusca</taxon>
        <taxon>Gastropoda</taxon>
        <taxon>Caenogastropoda</taxon>
        <taxon>Architaenioglossa</taxon>
        <taxon>Ampullarioidea</taxon>
        <taxon>Ampullariidae</taxon>
        <taxon>Pomacea</taxon>
    </lineage>
</organism>
<dbReference type="STRING" id="400727.A0A2T7NYH9"/>
<keyword evidence="2 3" id="KW-0040">ANK repeat</keyword>
<accession>A0A2T7NYH9</accession>
<dbReference type="OrthoDB" id="20727at2759"/>
<evidence type="ECO:0000256" key="2">
    <source>
        <dbReference type="ARBA" id="ARBA00023043"/>
    </source>
</evidence>
<sequence length="423" mass="47460">MFLRGVCSYAQAYLQQRHVRTKPDCERSAARFNMADLEQNDLTTDGAEWSRRQHFISSDHGSISSQCEKQFASYTERVDSGVGESLRSHEFSSITEDFNVSQALRLHSSFSSLSIKDSEKTKEAAEDKCDSGLYSVEDNRISSPIRVAFPEVTQTHYDSELSWQELEELFSQDEDGDTHLHMSIIHLLPEVSLRIISMAPSHDLINIPNNLRQTPLHLAVATRQLIIARRLMAAGAALDFPDHCGNTALHIACREGMLDMVQLLLRSVHYDETLMNAYEIPYQRIPQDLSLRNYDGYTCAHLALQNGHLHILHFLLTKGADVNEQDGKSGRTLLHMAADLGYGEAMDVLLRHRNLNLDARTYGGLTAVFLAHGRHLSDMVERLIRAGADSTQLLEDSGDSADEEMADCLYDDICINGQPVQLS</sequence>
<dbReference type="Pfam" id="PF00023">
    <property type="entry name" value="Ank"/>
    <property type="match status" value="1"/>
</dbReference>
<dbReference type="Gene3D" id="1.25.40.20">
    <property type="entry name" value="Ankyrin repeat-containing domain"/>
    <property type="match status" value="1"/>
</dbReference>
<reference evidence="4 5" key="1">
    <citation type="submission" date="2018-04" db="EMBL/GenBank/DDBJ databases">
        <title>The genome of golden apple snail Pomacea canaliculata provides insight into stress tolerance and invasive adaptation.</title>
        <authorList>
            <person name="Liu C."/>
            <person name="Liu B."/>
            <person name="Ren Y."/>
            <person name="Zhang Y."/>
            <person name="Wang H."/>
            <person name="Li S."/>
            <person name="Jiang F."/>
            <person name="Yin L."/>
            <person name="Zhang G."/>
            <person name="Qian W."/>
            <person name="Fan W."/>
        </authorList>
    </citation>
    <scope>NUCLEOTIDE SEQUENCE [LARGE SCALE GENOMIC DNA]</scope>
    <source>
        <strain evidence="4">SZHN2017</strain>
        <tissue evidence="4">Muscle</tissue>
    </source>
</reference>
<dbReference type="AlphaFoldDB" id="A0A2T7NYH9"/>
<dbReference type="SMART" id="SM00248">
    <property type="entry name" value="ANK"/>
    <property type="match status" value="6"/>
</dbReference>
<dbReference type="InterPro" id="IPR036770">
    <property type="entry name" value="Ankyrin_rpt-contain_sf"/>
</dbReference>